<reference evidence="1 2" key="2">
    <citation type="submission" date="2021-08" db="EMBL/GenBank/DDBJ databases">
        <title>Rheinheimera aquimaris sp. nov., isolated from seawater of the East Sea in Korea.</title>
        <authorList>
            <person name="Kim K.H."/>
            <person name="Wenting R."/>
            <person name="Kim K.R."/>
            <person name="Jeon C.O."/>
        </authorList>
    </citation>
    <scope>NUCLEOTIDE SEQUENCE [LARGE SCALE GENOMIC DNA]</scope>
    <source>
        <strain evidence="1 2">MA-13</strain>
    </source>
</reference>
<evidence type="ECO:0000313" key="1">
    <source>
        <dbReference type="EMBL" id="MBZ9613412.1"/>
    </source>
</evidence>
<name>A0ABS7XFV5_9GAMM</name>
<sequence>MSKSSSIAPKERVNITYTAHIGDAKQEVELPNKLLVVGDFTMREDEDGIQERDTVEVNKNNFNDVMAKQNLKVSMVVENKLTDAEGIDMNVSLDFRNIKDFEPGNIVKKVPELNSLLELRDALTFLKGPLGNIPAFKKQLERLLNDEGTRAKLMNELGIDKE</sequence>
<proteinExistence type="predicted"/>
<gene>
    <name evidence="1" type="primary">tssB</name>
    <name evidence="1" type="ORF">I4W93_017600</name>
</gene>
<dbReference type="InterPro" id="IPR008312">
    <property type="entry name" value="T6SS_TssB1"/>
</dbReference>
<dbReference type="NCBIfam" id="TIGR03358">
    <property type="entry name" value="VI_chp_5"/>
    <property type="match status" value="1"/>
</dbReference>
<reference evidence="1 2" key="1">
    <citation type="submission" date="2020-12" db="EMBL/GenBank/DDBJ databases">
        <authorList>
            <person name="Ruan W."/>
            <person name="Khan S.A."/>
            <person name="Jeon C.O."/>
        </authorList>
    </citation>
    <scope>NUCLEOTIDE SEQUENCE [LARGE SCALE GENOMIC DNA]</scope>
    <source>
        <strain evidence="1 2">MA-13</strain>
    </source>
</reference>
<dbReference type="Proteomes" id="UP000663814">
    <property type="component" value="Unassembled WGS sequence"/>
</dbReference>
<dbReference type="EMBL" id="JAERPS020000007">
    <property type="protein sequence ID" value="MBZ9613412.1"/>
    <property type="molecule type" value="Genomic_DNA"/>
</dbReference>
<dbReference type="Pfam" id="PF05591">
    <property type="entry name" value="T6SS_VipA"/>
    <property type="match status" value="1"/>
</dbReference>
<organism evidence="1 2">
    <name type="scientific">Rheinheimera maricola</name>
    <dbReference type="NCBI Taxonomy" id="2793282"/>
    <lineage>
        <taxon>Bacteria</taxon>
        <taxon>Pseudomonadati</taxon>
        <taxon>Pseudomonadota</taxon>
        <taxon>Gammaproteobacteria</taxon>
        <taxon>Chromatiales</taxon>
        <taxon>Chromatiaceae</taxon>
        <taxon>Rheinheimera</taxon>
    </lineage>
</organism>
<keyword evidence="2" id="KW-1185">Reference proteome</keyword>
<dbReference type="PIRSF" id="PIRSF028301">
    <property type="entry name" value="UCP028301"/>
    <property type="match status" value="1"/>
</dbReference>
<comment type="caution">
    <text evidence="1">The sequence shown here is derived from an EMBL/GenBank/DDBJ whole genome shotgun (WGS) entry which is preliminary data.</text>
</comment>
<accession>A0ABS7XFV5</accession>
<protein>
    <submittedName>
        <fullName evidence="1">Type VI secretion system contractile sheath small subunit</fullName>
    </submittedName>
</protein>
<dbReference type="PANTHER" id="PTHR35850:SF2">
    <property type="entry name" value="TYPE VI SECRETION SYSTEM CONTRACTILE SHEATH SMALL SUBUNIT"/>
    <property type="match status" value="1"/>
</dbReference>
<dbReference type="PANTHER" id="PTHR35850">
    <property type="entry name" value="CYTOPLASMIC PROTEIN-RELATED"/>
    <property type="match status" value="1"/>
</dbReference>
<dbReference type="RefSeq" id="WP_205312153.1">
    <property type="nucleotide sequence ID" value="NZ_JAERPS020000007.1"/>
</dbReference>
<evidence type="ECO:0000313" key="2">
    <source>
        <dbReference type="Proteomes" id="UP000663814"/>
    </source>
</evidence>